<keyword evidence="2" id="KW-1185">Reference proteome</keyword>
<dbReference type="GO" id="GO:0006635">
    <property type="term" value="P:fatty acid beta-oxidation"/>
    <property type="evidence" value="ECO:0007669"/>
    <property type="project" value="TreeGrafter"/>
</dbReference>
<dbReference type="Proteomes" id="UP001211907">
    <property type="component" value="Unassembled WGS sequence"/>
</dbReference>
<gene>
    <name evidence="1" type="primary">ECI1_1</name>
    <name evidence="1" type="ORF">HK100_002330</name>
</gene>
<evidence type="ECO:0000313" key="2">
    <source>
        <dbReference type="Proteomes" id="UP001211907"/>
    </source>
</evidence>
<name>A0AAD5XH71_9FUNG</name>
<dbReference type="InterPro" id="IPR001753">
    <property type="entry name" value="Enoyl-CoA_hydra/iso"/>
</dbReference>
<comment type="caution">
    <text evidence="1">The sequence shown here is derived from an EMBL/GenBank/DDBJ whole genome shotgun (WGS) entry which is preliminary data.</text>
</comment>
<organism evidence="1 2">
    <name type="scientific">Physocladia obscura</name>
    <dbReference type="NCBI Taxonomy" id="109957"/>
    <lineage>
        <taxon>Eukaryota</taxon>
        <taxon>Fungi</taxon>
        <taxon>Fungi incertae sedis</taxon>
        <taxon>Chytridiomycota</taxon>
        <taxon>Chytridiomycota incertae sedis</taxon>
        <taxon>Chytridiomycetes</taxon>
        <taxon>Chytridiales</taxon>
        <taxon>Chytriomycetaceae</taxon>
        <taxon>Physocladia</taxon>
    </lineage>
</organism>
<dbReference type="EMBL" id="JADGJH010000154">
    <property type="protein sequence ID" value="KAJ3135785.1"/>
    <property type="molecule type" value="Genomic_DNA"/>
</dbReference>
<dbReference type="PANTHER" id="PTHR11941">
    <property type="entry name" value="ENOYL-COA HYDRATASE-RELATED"/>
    <property type="match status" value="1"/>
</dbReference>
<dbReference type="AlphaFoldDB" id="A0AAD5XH71"/>
<dbReference type="InterPro" id="IPR029045">
    <property type="entry name" value="ClpP/crotonase-like_dom_sf"/>
</dbReference>
<protein>
    <submittedName>
        <fullName evidence="1">Dodecenoyl-CoA isomerase</fullName>
    </submittedName>
</protein>
<dbReference type="GO" id="GO:0016853">
    <property type="term" value="F:isomerase activity"/>
    <property type="evidence" value="ECO:0007669"/>
    <property type="project" value="UniProtKB-KW"/>
</dbReference>
<proteinExistence type="predicted"/>
<dbReference type="Pfam" id="PF00378">
    <property type="entry name" value="ECH_1"/>
    <property type="match status" value="1"/>
</dbReference>
<dbReference type="PANTHER" id="PTHR11941:SF45">
    <property type="entry name" value="ENOYL-COA DELTA ISOMERASE 1, MITOCHONDRIAL"/>
    <property type="match status" value="1"/>
</dbReference>
<accession>A0AAD5XH71</accession>
<reference evidence="1" key="1">
    <citation type="submission" date="2020-05" db="EMBL/GenBank/DDBJ databases">
        <title>Phylogenomic resolution of chytrid fungi.</title>
        <authorList>
            <person name="Stajich J.E."/>
            <person name="Amses K."/>
            <person name="Simmons R."/>
            <person name="Seto K."/>
            <person name="Myers J."/>
            <person name="Bonds A."/>
            <person name="Quandt C.A."/>
            <person name="Barry K."/>
            <person name="Liu P."/>
            <person name="Grigoriev I."/>
            <person name="Longcore J.E."/>
            <person name="James T.Y."/>
        </authorList>
    </citation>
    <scope>NUCLEOTIDE SEQUENCE</scope>
    <source>
        <strain evidence="1">JEL0513</strain>
    </source>
</reference>
<dbReference type="GO" id="GO:0005739">
    <property type="term" value="C:mitochondrion"/>
    <property type="evidence" value="ECO:0007669"/>
    <property type="project" value="TreeGrafter"/>
</dbReference>
<sequence length="142" mass="15165">MADTPGAHIGLNEPQIGLTVPELWAQLLVNTIGFRQAELLATNGAVVGPAEAKRVGLVDLVVPAGKEAGLVGTAETVLQEWLKLPSLGRSLTKLAIRKPLADKLRDVEVLNKQVDAGWVFLSNPNTIKVMKATLDRLQGSKL</sequence>
<keyword evidence="1" id="KW-0413">Isomerase</keyword>
<evidence type="ECO:0000313" key="1">
    <source>
        <dbReference type="EMBL" id="KAJ3135785.1"/>
    </source>
</evidence>
<dbReference type="Gene3D" id="3.90.226.10">
    <property type="entry name" value="2-enoyl-CoA Hydratase, Chain A, domain 1"/>
    <property type="match status" value="1"/>
</dbReference>
<dbReference type="SUPFAM" id="SSF52096">
    <property type="entry name" value="ClpP/crotonase"/>
    <property type="match status" value="1"/>
</dbReference>